<keyword evidence="4" id="KW-1185">Reference proteome</keyword>
<name>A0A928ZZI6_LEPEC</name>
<dbReference type="EMBL" id="JADEXP010000421">
    <property type="protein sequence ID" value="MBE9070379.1"/>
    <property type="molecule type" value="Genomic_DNA"/>
</dbReference>
<dbReference type="InterPro" id="IPR019405">
    <property type="entry name" value="Lactonase_7-beta_prop"/>
</dbReference>
<reference evidence="3" key="1">
    <citation type="submission" date="2020-10" db="EMBL/GenBank/DDBJ databases">
        <authorList>
            <person name="Castelo-Branco R."/>
            <person name="Eusebio N."/>
            <person name="Adriana R."/>
            <person name="Vieira A."/>
            <person name="Brugerolle De Fraissinette N."/>
            <person name="Rezende De Castro R."/>
            <person name="Schneider M.P."/>
            <person name="Vasconcelos V."/>
            <person name="Leao P.N."/>
        </authorList>
    </citation>
    <scope>NUCLEOTIDE SEQUENCE</scope>
    <source>
        <strain evidence="3">LEGE 11479</strain>
    </source>
</reference>
<accession>A0A928ZZI6</accession>
<evidence type="ECO:0000259" key="2">
    <source>
        <dbReference type="Pfam" id="PF14252"/>
    </source>
</evidence>
<dbReference type="Proteomes" id="UP000615026">
    <property type="component" value="Unassembled WGS sequence"/>
</dbReference>
<dbReference type="InterPro" id="IPR011048">
    <property type="entry name" value="Haem_d1_sf"/>
</dbReference>
<organism evidence="3 4">
    <name type="scientific">Leptolyngbya cf. ectocarpi LEGE 11479</name>
    <dbReference type="NCBI Taxonomy" id="1828722"/>
    <lineage>
        <taxon>Bacteria</taxon>
        <taxon>Bacillati</taxon>
        <taxon>Cyanobacteriota</taxon>
        <taxon>Cyanophyceae</taxon>
        <taxon>Leptolyngbyales</taxon>
        <taxon>Leptolyngbyaceae</taxon>
        <taxon>Leptolyngbya group</taxon>
        <taxon>Leptolyngbya</taxon>
    </lineage>
</organism>
<dbReference type="SUPFAM" id="SSF51004">
    <property type="entry name" value="C-terminal (heme d1) domain of cytochrome cd1-nitrite reductase"/>
    <property type="match status" value="1"/>
</dbReference>
<protein>
    <submittedName>
        <fullName evidence="3">DUF4347 domain-containing protein</fullName>
    </submittedName>
</protein>
<dbReference type="AlphaFoldDB" id="A0A928ZZI6"/>
<evidence type="ECO:0000259" key="1">
    <source>
        <dbReference type="Pfam" id="PF13448"/>
    </source>
</evidence>
<gene>
    <name evidence="3" type="ORF">IQ260_27425</name>
</gene>
<feature type="domain" description="DUF4347" evidence="2">
    <location>
        <begin position="28"/>
        <end position="155"/>
    </location>
</feature>
<comment type="caution">
    <text evidence="3">The sequence shown here is derived from an EMBL/GenBank/DDBJ whole genome shotgun (WGS) entry which is preliminary data.</text>
</comment>
<dbReference type="InterPro" id="IPR025193">
    <property type="entry name" value="DUF4114"/>
</dbReference>
<evidence type="ECO:0000313" key="3">
    <source>
        <dbReference type="EMBL" id="MBE9070379.1"/>
    </source>
</evidence>
<dbReference type="InterPro" id="IPR025592">
    <property type="entry name" value="DUF4347"/>
</dbReference>
<dbReference type="Pfam" id="PF13448">
    <property type="entry name" value="DUF4114"/>
    <property type="match status" value="1"/>
</dbReference>
<dbReference type="Gene3D" id="2.130.10.10">
    <property type="entry name" value="YVTN repeat-like/Quinoprotein amine dehydrogenase"/>
    <property type="match status" value="3"/>
</dbReference>
<dbReference type="SUPFAM" id="SSF75011">
    <property type="entry name" value="3-carboxy-cis,cis-mucoante lactonizing enzyme"/>
    <property type="match status" value="1"/>
</dbReference>
<dbReference type="PANTHER" id="PTHR47197">
    <property type="entry name" value="PROTEIN NIRF"/>
    <property type="match status" value="1"/>
</dbReference>
<dbReference type="SUPFAM" id="SSF82171">
    <property type="entry name" value="DPP6 N-terminal domain-like"/>
    <property type="match status" value="1"/>
</dbReference>
<dbReference type="InterPro" id="IPR051200">
    <property type="entry name" value="Host-pathogen_enzymatic-act"/>
</dbReference>
<dbReference type="SMART" id="SM00320">
    <property type="entry name" value="WD40"/>
    <property type="match status" value="6"/>
</dbReference>
<dbReference type="RefSeq" id="WP_193996248.1">
    <property type="nucleotide sequence ID" value="NZ_JADEXP010000421.1"/>
</dbReference>
<dbReference type="Pfam" id="PF14252">
    <property type="entry name" value="DUF4347"/>
    <property type="match status" value="1"/>
</dbReference>
<evidence type="ECO:0000313" key="4">
    <source>
        <dbReference type="Proteomes" id="UP000615026"/>
    </source>
</evidence>
<proteinExistence type="predicted"/>
<dbReference type="PANTHER" id="PTHR47197:SF3">
    <property type="entry name" value="DIHYDRO-HEME D1 DEHYDROGENASE"/>
    <property type="match status" value="1"/>
</dbReference>
<dbReference type="Pfam" id="PF10282">
    <property type="entry name" value="Lactonase"/>
    <property type="match status" value="1"/>
</dbReference>
<dbReference type="InterPro" id="IPR015943">
    <property type="entry name" value="WD40/YVTN_repeat-like_dom_sf"/>
</dbReference>
<sequence length="962" mass="100796">MTFPIVTTKSDCQQPVPGQQTHLNAAALVIFDSRVDDLPQLLAGLRPGVSAHVLDPDRDGIEQISQLMHQQPTASLTLVAHGFPGGLQLGSGILELNNLNRYSGQLRDWFRTVARPQLTLLACHVAAGDAGSEFVETLAVLTEATVTAAAREIGKGHWPPVAAHTFRQTVLEQYAATLVLTFKEDIKDGTLDNGSEAANRLFGTSGVTVSPDGTQVFVTSAVDAALLVFDRDAFGNLTFSQSIRDSFEVEELFGAFGVTVSPDGTQVFVASVGDHSLTVFRRENGTLTRQQLLKDGRDDIERLEGAIDVAIAPDGQQVYVVSLVDSSLTVLDRDTSGNLTFRRTFTDGVLGGGDELAGASGVAVSPDGTQVLVTSHTDGAITVFDRDASGNLTLRQTIKDGTGDVQSLFGASGVAISPDGQQVYVASATDAALTVFDRRADGTLSFAQVIQDGDDGAELFGGNSDLFASKNVTGIPTINGFSSVTVSPDGQQVFVVSFADNALTVFDRDTTGRLTLNQVIQDQDGRNGADELAGVVGVALSPDNQQVFVASINDDALTVFDRDLAPSLLSITRQTPITANTDADSLVFRATFDESILNIDPADFSVTGGSTAIVTAITSISATVYDITVTGGDLADFNGIVGLDLAASQDIQDPIGNRLPTQEPAVDDTYTLTNTPTPTTAKLTPLSGLEVTGLGDANTVRLQVDQVNISDVGEILIFSVDTTGRTQIASFSLLEGGQLADAYAPSFSIDNSQVSTGQFLEFELVVNGLTRLATPTAISDAQISLDFGDGTQLIAETFTQTTTTNLLVGDATAIDLSGQTGLVNVEFTVYRSAARANTVGFYTTDFADGGIRDVLTNSTLRPGDAGYREAALANQLDVQLSGENGQVRTISDTLTGGDFLGIFLVAGGGDPATGEVFFSHAGANANGNDHAKLLGDNTFGFEDLSGLGDGDFNDVVVEFAVG</sequence>
<dbReference type="InterPro" id="IPR001680">
    <property type="entry name" value="WD40_rpt"/>
</dbReference>
<feature type="domain" description="DUF4114" evidence="1">
    <location>
        <begin position="895"/>
        <end position="959"/>
    </location>
</feature>